<name>A0AAW0YVE5_9TREE</name>
<dbReference type="InterPro" id="IPR000232">
    <property type="entry name" value="HSF_DNA-bd"/>
</dbReference>
<dbReference type="GO" id="GO:0003700">
    <property type="term" value="F:DNA-binding transcription factor activity"/>
    <property type="evidence" value="ECO:0007669"/>
    <property type="project" value="InterPro"/>
</dbReference>
<comment type="similarity">
    <text evidence="2 5">Belongs to the HSF family.</text>
</comment>
<sequence>MVIIDLGTPRDYPQFESPKYPSSTEHDNTSFGSGEMDEPRHGVTKQPNFLQKLYEFLNLDPHPCPNIIYWAADSFQLVIAQPDRLVEEVLPKLFKHDKLASFGRQLDIYGFSRLYPGKQFKDANGNISNASVWAHPSLNRLSTSAEIQAIKRRAPPKLVRSRRLADGTIVRTRAGPGVIEKARELKEQMKMAKRKRMNSGDAGSVRDRVGSPAEMSIGARSSSLENDQHGFDVNQDEPGQDLGIERMIPTAPQRSLDPWSSLLTRSGHARMPNTPQTQQIFETAITQFSEIAESTGQDYTSYRSNQSWTSSPDFNFSFASPTQDSRKPSPSQFVPPSFNEENEIQVDRTQNFDLIGDQFPENQHVCPSSFNRFAIPSQSRLYTSCPASIHTSPALMPATMPQTPANWHTATSPGAKPHSRPVLKIDTSAAGQQQQVVVPFQQVIQDFPGKTSRIATPAALPPTSFPSSGNSYASWPNSAAPALGLSVINTTFNSSPTDLVPSTPGSSHFHPDLQYHPQGPYIPQVGPVMDSPSTSWPYHASPYDVPPSQATKGNHEFHNRRKGSETIQAKCQVHLCSPAQTTQVQDTWNHSTECKDHGCNNGNGTIDPKWVSPAGSIWSTPDLTRASTPTGSLPLPLPLPLPNAYPHSYPQSYNANVHYLDGDSNTVPCQSDSRQFVYPQSRQEVSKIVEDAEQPTHRQAQFADTNGDHQSVRFHHNHGNDAVVHHHHQQQQQQQQRVAAAASMAERQAGLPYTHFDPSDPRFLNLL</sequence>
<evidence type="ECO:0000256" key="6">
    <source>
        <dbReference type="SAM" id="MobiDB-lite"/>
    </source>
</evidence>
<dbReference type="SMART" id="SM00415">
    <property type="entry name" value="HSF"/>
    <property type="match status" value="1"/>
</dbReference>
<dbReference type="AlphaFoldDB" id="A0AAW0YVE5"/>
<evidence type="ECO:0000256" key="1">
    <source>
        <dbReference type="ARBA" id="ARBA00004123"/>
    </source>
</evidence>
<dbReference type="EMBL" id="JBCAWK010000011">
    <property type="protein sequence ID" value="KAK8846874.1"/>
    <property type="molecule type" value="Genomic_DNA"/>
</dbReference>
<dbReference type="GO" id="GO:0005634">
    <property type="term" value="C:nucleus"/>
    <property type="evidence" value="ECO:0007669"/>
    <property type="project" value="UniProtKB-SubCell"/>
</dbReference>
<protein>
    <recommendedName>
        <fullName evidence="7">HSF-type DNA-binding domain-containing protein</fullName>
    </recommendedName>
</protein>
<keyword evidence="4" id="KW-0539">Nucleus</keyword>
<accession>A0AAW0YVE5</accession>
<dbReference type="PANTHER" id="PTHR10015">
    <property type="entry name" value="HEAT SHOCK TRANSCRIPTION FACTOR"/>
    <property type="match status" value="1"/>
</dbReference>
<organism evidence="8 9">
    <name type="scientific">Kwoniella newhampshirensis</name>
    <dbReference type="NCBI Taxonomy" id="1651941"/>
    <lineage>
        <taxon>Eukaryota</taxon>
        <taxon>Fungi</taxon>
        <taxon>Dikarya</taxon>
        <taxon>Basidiomycota</taxon>
        <taxon>Agaricomycotina</taxon>
        <taxon>Tremellomycetes</taxon>
        <taxon>Tremellales</taxon>
        <taxon>Cryptococcaceae</taxon>
        <taxon>Kwoniella</taxon>
    </lineage>
</organism>
<keyword evidence="3" id="KW-0238">DNA-binding</keyword>
<evidence type="ECO:0000256" key="5">
    <source>
        <dbReference type="RuleBase" id="RU004020"/>
    </source>
</evidence>
<dbReference type="Pfam" id="PF00447">
    <property type="entry name" value="HSF_DNA-bind"/>
    <property type="match status" value="1"/>
</dbReference>
<feature type="region of interest" description="Disordered" evidence="6">
    <location>
        <begin position="1"/>
        <end position="42"/>
    </location>
</feature>
<dbReference type="KEGG" id="kne:92183222"/>
<comment type="subcellular location">
    <subcellularLocation>
        <location evidence="1">Nucleus</location>
    </subcellularLocation>
</comment>
<evidence type="ECO:0000256" key="4">
    <source>
        <dbReference type="ARBA" id="ARBA00023242"/>
    </source>
</evidence>
<dbReference type="PANTHER" id="PTHR10015:SF427">
    <property type="entry name" value="HEAT SHOCK FACTOR PROTEIN"/>
    <property type="match status" value="1"/>
</dbReference>
<dbReference type="RefSeq" id="XP_066800824.1">
    <property type="nucleotide sequence ID" value="XM_066949051.1"/>
</dbReference>
<dbReference type="Gene3D" id="1.10.10.10">
    <property type="entry name" value="Winged helix-like DNA-binding domain superfamily/Winged helix DNA-binding domain"/>
    <property type="match status" value="1"/>
</dbReference>
<feature type="compositionally biased region" description="Polar residues" evidence="6">
    <location>
        <begin position="301"/>
        <end position="334"/>
    </location>
</feature>
<dbReference type="GO" id="GO:0043565">
    <property type="term" value="F:sequence-specific DNA binding"/>
    <property type="evidence" value="ECO:0007669"/>
    <property type="project" value="InterPro"/>
</dbReference>
<dbReference type="InterPro" id="IPR036388">
    <property type="entry name" value="WH-like_DNA-bd_sf"/>
</dbReference>
<feature type="domain" description="HSF-type DNA-binding" evidence="7">
    <location>
        <begin position="45"/>
        <end position="153"/>
    </location>
</feature>
<dbReference type="GeneID" id="92183222"/>
<evidence type="ECO:0000256" key="2">
    <source>
        <dbReference type="ARBA" id="ARBA00006403"/>
    </source>
</evidence>
<feature type="region of interest" description="Disordered" evidence="6">
    <location>
        <begin position="739"/>
        <end position="758"/>
    </location>
</feature>
<evidence type="ECO:0000313" key="8">
    <source>
        <dbReference type="EMBL" id="KAK8846874.1"/>
    </source>
</evidence>
<comment type="caution">
    <text evidence="8">The sequence shown here is derived from an EMBL/GenBank/DDBJ whole genome shotgun (WGS) entry which is preliminary data.</text>
</comment>
<dbReference type="Proteomes" id="UP001388673">
    <property type="component" value="Unassembled WGS sequence"/>
</dbReference>
<evidence type="ECO:0000313" key="9">
    <source>
        <dbReference type="Proteomes" id="UP001388673"/>
    </source>
</evidence>
<evidence type="ECO:0000256" key="3">
    <source>
        <dbReference type="ARBA" id="ARBA00023125"/>
    </source>
</evidence>
<feature type="region of interest" description="Disordered" evidence="6">
    <location>
        <begin position="301"/>
        <end position="337"/>
    </location>
</feature>
<reference evidence="8 9" key="1">
    <citation type="journal article" date="2024" name="bioRxiv">
        <title>Comparative genomics of Cryptococcus and Kwoniella reveals pathogenesis evolution and contrasting karyotype dynamics via intercentromeric recombination or chromosome fusion.</title>
        <authorList>
            <person name="Coelho M.A."/>
            <person name="David-Palma M."/>
            <person name="Shea T."/>
            <person name="Bowers K."/>
            <person name="McGinley-Smith S."/>
            <person name="Mohammad A.W."/>
            <person name="Gnirke A."/>
            <person name="Yurkov A.M."/>
            <person name="Nowrousian M."/>
            <person name="Sun S."/>
            <person name="Cuomo C.A."/>
            <person name="Heitman J."/>
        </authorList>
    </citation>
    <scope>NUCLEOTIDE SEQUENCE [LARGE SCALE GENOMIC DNA]</scope>
    <source>
        <strain evidence="8 9">CBS 13917</strain>
    </source>
</reference>
<dbReference type="InterPro" id="IPR036390">
    <property type="entry name" value="WH_DNA-bd_sf"/>
</dbReference>
<evidence type="ECO:0000259" key="7">
    <source>
        <dbReference type="SMART" id="SM00415"/>
    </source>
</evidence>
<proteinExistence type="inferred from homology"/>
<keyword evidence="9" id="KW-1185">Reference proteome</keyword>
<gene>
    <name evidence="8" type="ORF">IAR55_005964</name>
</gene>
<dbReference type="SUPFAM" id="SSF46785">
    <property type="entry name" value="Winged helix' DNA-binding domain"/>
    <property type="match status" value="1"/>
</dbReference>